<protein>
    <recommendedName>
        <fullName evidence="3">F-box domain-containing protein</fullName>
    </recommendedName>
</protein>
<dbReference type="PROSITE" id="PS50181">
    <property type="entry name" value="FBOX"/>
    <property type="match status" value="1"/>
</dbReference>
<comment type="caution">
    <text evidence="4">The sequence shown here is derived from an EMBL/GenBank/DDBJ whole genome shotgun (WGS) entry which is preliminary data.</text>
</comment>
<dbReference type="SUPFAM" id="SSF81383">
    <property type="entry name" value="F-box domain"/>
    <property type="match status" value="1"/>
</dbReference>
<dbReference type="GO" id="GO:0003676">
    <property type="term" value="F:nucleic acid binding"/>
    <property type="evidence" value="ECO:0007669"/>
    <property type="project" value="InterPro"/>
</dbReference>
<dbReference type="InterPro" id="IPR032675">
    <property type="entry name" value="LRR_dom_sf"/>
</dbReference>
<feature type="compositionally biased region" description="Acidic residues" evidence="2">
    <location>
        <begin position="409"/>
        <end position="420"/>
    </location>
</feature>
<dbReference type="Proteomes" id="UP001208570">
    <property type="component" value="Unassembled WGS sequence"/>
</dbReference>
<feature type="region of interest" description="Disordered" evidence="2">
    <location>
        <begin position="409"/>
        <end position="431"/>
    </location>
</feature>
<accession>A0AAD9KCA4</accession>
<dbReference type="InterPro" id="IPR001810">
    <property type="entry name" value="F-box_dom"/>
</dbReference>
<dbReference type="Pfam" id="PF12937">
    <property type="entry name" value="F-box-like"/>
    <property type="match status" value="1"/>
</dbReference>
<sequence>MKTDTLDELLLITMDGPDIDKRGFVTFTDVETAEHVLSIESDDLYLDGRYLEVKPATWKKFNRLDEKQENVIKHQMIPAQDDGCICLIDALSDDVMLEVFAFLTLKELLLCERVCRRWKELCSRQLQQMKHLSFNFLKTRFITGFKPRHFDNLLKRVSPTIQSIDLSMMHTCLGNDAVKTIASHCPHLHSLNLSGLMITNSVLQHLANSCQLQSFRVAGGQLEKLSLARCTQLQDSAMSHLLSRCKQLKAINLSYCTQLSVHGIACVSQFHELEVLHISGSHGSVTMLELKHLNKLRELHLADLHLDHVKNLCECIQLKTLKANNLTVNKIGHDLIMEGSLLRVIHLRGCQGLTAADILYIVTVAQDLEELDICYTGLSVAALQIFENLQKSEPERKITLLAYDDTDLDDFTSDDEEDSADLGNAQSYLDGDDPLFAEQFELS</sequence>
<feature type="domain" description="F-box" evidence="3">
    <location>
        <begin position="85"/>
        <end position="132"/>
    </location>
</feature>
<proteinExistence type="predicted"/>
<evidence type="ECO:0000259" key="3">
    <source>
        <dbReference type="PROSITE" id="PS50181"/>
    </source>
</evidence>
<name>A0AAD9KCA4_9ANNE</name>
<dbReference type="SUPFAM" id="SSF54928">
    <property type="entry name" value="RNA-binding domain, RBD"/>
    <property type="match status" value="1"/>
</dbReference>
<dbReference type="PANTHER" id="PTHR13318">
    <property type="entry name" value="PARTNER OF PAIRED, ISOFORM B-RELATED"/>
    <property type="match status" value="1"/>
</dbReference>
<evidence type="ECO:0000313" key="5">
    <source>
        <dbReference type="Proteomes" id="UP001208570"/>
    </source>
</evidence>
<evidence type="ECO:0000313" key="4">
    <source>
        <dbReference type="EMBL" id="KAK2168691.1"/>
    </source>
</evidence>
<dbReference type="InterPro" id="IPR006553">
    <property type="entry name" value="Leu-rich_rpt_Cys-con_subtyp"/>
</dbReference>
<evidence type="ECO:0000256" key="1">
    <source>
        <dbReference type="ARBA" id="ARBA00022786"/>
    </source>
</evidence>
<dbReference type="GO" id="GO:0019005">
    <property type="term" value="C:SCF ubiquitin ligase complex"/>
    <property type="evidence" value="ECO:0007669"/>
    <property type="project" value="TreeGrafter"/>
</dbReference>
<dbReference type="SUPFAM" id="SSF52047">
    <property type="entry name" value="RNI-like"/>
    <property type="match status" value="1"/>
</dbReference>
<organism evidence="4 5">
    <name type="scientific">Paralvinella palmiformis</name>
    <dbReference type="NCBI Taxonomy" id="53620"/>
    <lineage>
        <taxon>Eukaryota</taxon>
        <taxon>Metazoa</taxon>
        <taxon>Spiralia</taxon>
        <taxon>Lophotrochozoa</taxon>
        <taxon>Annelida</taxon>
        <taxon>Polychaeta</taxon>
        <taxon>Sedentaria</taxon>
        <taxon>Canalipalpata</taxon>
        <taxon>Terebellida</taxon>
        <taxon>Terebelliformia</taxon>
        <taxon>Alvinellidae</taxon>
        <taxon>Paralvinella</taxon>
    </lineage>
</organism>
<keyword evidence="1" id="KW-0833">Ubl conjugation pathway</keyword>
<evidence type="ECO:0000256" key="2">
    <source>
        <dbReference type="SAM" id="MobiDB-lite"/>
    </source>
</evidence>
<dbReference type="EMBL" id="JAODUP010000015">
    <property type="protein sequence ID" value="KAK2168691.1"/>
    <property type="molecule type" value="Genomic_DNA"/>
</dbReference>
<gene>
    <name evidence="4" type="ORF">LSH36_15g18019</name>
</gene>
<dbReference type="InterPro" id="IPR035979">
    <property type="entry name" value="RBD_domain_sf"/>
</dbReference>
<keyword evidence="5" id="KW-1185">Reference proteome</keyword>
<reference evidence="4" key="1">
    <citation type="journal article" date="2023" name="Mol. Biol. Evol.">
        <title>Third-Generation Sequencing Reveals the Adaptive Role of the Epigenome in Three Deep-Sea Polychaetes.</title>
        <authorList>
            <person name="Perez M."/>
            <person name="Aroh O."/>
            <person name="Sun Y."/>
            <person name="Lan Y."/>
            <person name="Juniper S.K."/>
            <person name="Young C.R."/>
            <person name="Angers B."/>
            <person name="Qian P.Y."/>
        </authorList>
    </citation>
    <scope>NUCLEOTIDE SEQUENCE</scope>
    <source>
        <strain evidence="4">P08H-3</strain>
    </source>
</reference>
<dbReference type="Gene3D" id="3.80.10.10">
    <property type="entry name" value="Ribonuclease Inhibitor"/>
    <property type="match status" value="2"/>
</dbReference>
<dbReference type="InterPro" id="IPR036047">
    <property type="entry name" value="F-box-like_dom_sf"/>
</dbReference>
<dbReference type="SMART" id="SM00367">
    <property type="entry name" value="LRR_CC"/>
    <property type="match status" value="4"/>
</dbReference>
<dbReference type="GO" id="GO:0031146">
    <property type="term" value="P:SCF-dependent proteasomal ubiquitin-dependent protein catabolic process"/>
    <property type="evidence" value="ECO:0007669"/>
    <property type="project" value="TreeGrafter"/>
</dbReference>
<dbReference type="AlphaFoldDB" id="A0AAD9KCA4"/>